<dbReference type="InterPro" id="IPR038740">
    <property type="entry name" value="BioF2-like_GNAT_dom"/>
</dbReference>
<feature type="domain" description="BioF2-like acetyltransferase" evidence="1">
    <location>
        <begin position="175"/>
        <end position="324"/>
    </location>
</feature>
<dbReference type="RefSeq" id="WP_170107279.1">
    <property type="nucleotide sequence ID" value="NZ_PPCN01000011.1"/>
</dbReference>
<evidence type="ECO:0000259" key="1">
    <source>
        <dbReference type="Pfam" id="PF13480"/>
    </source>
</evidence>
<dbReference type="SUPFAM" id="SSF55729">
    <property type="entry name" value="Acyl-CoA N-acyltransferases (Nat)"/>
    <property type="match status" value="1"/>
</dbReference>
<dbReference type="Pfam" id="PF13480">
    <property type="entry name" value="Acetyltransf_6"/>
    <property type="match status" value="1"/>
</dbReference>
<reference evidence="2 3" key="1">
    <citation type="submission" date="2018-01" db="EMBL/GenBank/DDBJ databases">
        <title>Genomic Encyclopedia of Archaeal and Bacterial Type Strains, Phase II (KMG-II): from individual species to whole genera.</title>
        <authorList>
            <person name="Goeker M."/>
        </authorList>
    </citation>
    <scope>NUCLEOTIDE SEQUENCE [LARGE SCALE GENOMIC DNA]</scope>
    <source>
        <strain evidence="2 3">DSM 17023</strain>
    </source>
</reference>
<keyword evidence="3" id="KW-1185">Reference proteome</keyword>
<dbReference type="GO" id="GO:0016740">
    <property type="term" value="F:transferase activity"/>
    <property type="evidence" value="ECO:0007669"/>
    <property type="project" value="UniProtKB-KW"/>
</dbReference>
<dbReference type="Proteomes" id="UP000236959">
    <property type="component" value="Unassembled WGS sequence"/>
</dbReference>
<accession>A0A2S3UMF7</accession>
<protein>
    <submittedName>
        <fullName evidence="2">CelD/BcsL family acetyltransferase involved in cellulose biosynthesis</fullName>
    </submittedName>
</protein>
<keyword evidence="2" id="KW-0808">Transferase</keyword>
<dbReference type="Gene3D" id="3.40.630.30">
    <property type="match status" value="1"/>
</dbReference>
<dbReference type="InterPro" id="IPR016181">
    <property type="entry name" value="Acyl_CoA_acyltransferase"/>
</dbReference>
<dbReference type="AlphaFoldDB" id="A0A2S3UMF7"/>
<evidence type="ECO:0000313" key="2">
    <source>
        <dbReference type="EMBL" id="POF28908.1"/>
    </source>
</evidence>
<sequence>MSGKDAALKVSVFTRLSDARTDWQHLKDAGYVNPYQSYEWVSAWYETLGREHGIDPVIAVVHRRDKAVLLLPMGVECSAGIRTLSFLGHQNGNQNTGCWDADFYAQAGREEIEEILVSLCRQAGTDLLALHNVPENWHGRSHPFVLHRAAPSPSPVFMRSLPSDFQVLFTETHSKSARKKLLRKERLLRAAGQYRVVKAITPEEIRQGLDAFVDQRAKRAAKAGIPNAFSTAVSVDFLSRLLNTETKVRPLDVWFLETGGTIRATYLCIEHAGTIYSYSNSISHDDMEAYSPGNILFLEILRSACAAEGVNMLDFGLGAEPYKRAWADPVALKDSFLAVTWKGALKKGLDRTRTHAKSAIRNSDFLWPLVRQLRKWKAGLS</sequence>
<evidence type="ECO:0000313" key="3">
    <source>
        <dbReference type="Proteomes" id="UP000236959"/>
    </source>
</evidence>
<organism evidence="2 3">
    <name type="scientific">Roseibium marinum</name>
    <dbReference type="NCBI Taxonomy" id="281252"/>
    <lineage>
        <taxon>Bacteria</taxon>
        <taxon>Pseudomonadati</taxon>
        <taxon>Pseudomonadota</taxon>
        <taxon>Alphaproteobacteria</taxon>
        <taxon>Hyphomicrobiales</taxon>
        <taxon>Stappiaceae</taxon>
        <taxon>Roseibium</taxon>
    </lineage>
</organism>
<comment type="caution">
    <text evidence="2">The sequence shown here is derived from an EMBL/GenBank/DDBJ whole genome shotgun (WGS) entry which is preliminary data.</text>
</comment>
<gene>
    <name evidence="2" type="ORF">CLV41_111159</name>
</gene>
<proteinExistence type="predicted"/>
<dbReference type="EMBL" id="PPCN01000011">
    <property type="protein sequence ID" value="POF28908.1"/>
    <property type="molecule type" value="Genomic_DNA"/>
</dbReference>
<name>A0A2S3UMF7_9HYPH</name>